<dbReference type="RefSeq" id="WP_090229317.1">
    <property type="nucleotide sequence ID" value="NZ_FOZP01000008.1"/>
</dbReference>
<keyword evidence="1" id="KW-0808">Transferase</keyword>
<reference evidence="5" key="1">
    <citation type="submission" date="2016-10" db="EMBL/GenBank/DDBJ databases">
        <authorList>
            <person name="Varghese N."/>
            <person name="Submissions S."/>
        </authorList>
    </citation>
    <scope>NUCLEOTIDE SEQUENCE [LARGE SCALE GENOMIC DNA]</scope>
    <source>
        <strain evidence="5">DSM 24450</strain>
    </source>
</reference>
<organism evidence="4 5">
    <name type="scientific">Lutibacter maritimus</name>
    <dbReference type="NCBI Taxonomy" id="593133"/>
    <lineage>
        <taxon>Bacteria</taxon>
        <taxon>Pseudomonadati</taxon>
        <taxon>Bacteroidota</taxon>
        <taxon>Flavobacteriia</taxon>
        <taxon>Flavobacteriales</taxon>
        <taxon>Flavobacteriaceae</taxon>
        <taxon>Lutibacter</taxon>
    </lineage>
</organism>
<dbReference type="Gene3D" id="3.40.1190.20">
    <property type="match status" value="1"/>
</dbReference>
<dbReference type="Pfam" id="PF00294">
    <property type="entry name" value="PfkB"/>
    <property type="match status" value="1"/>
</dbReference>
<name>A0A1I6SF81_9FLAO</name>
<gene>
    <name evidence="4" type="ORF">SAMN04488006_3013</name>
</gene>
<dbReference type="EMBL" id="FOZP01000008">
    <property type="protein sequence ID" value="SFS75584.1"/>
    <property type="molecule type" value="Genomic_DNA"/>
</dbReference>
<evidence type="ECO:0000256" key="1">
    <source>
        <dbReference type="ARBA" id="ARBA00022679"/>
    </source>
</evidence>
<keyword evidence="2 4" id="KW-0418">Kinase</keyword>
<feature type="domain" description="Carbohydrate kinase PfkB" evidence="3">
    <location>
        <begin position="46"/>
        <end position="279"/>
    </location>
</feature>
<dbReference type="InterPro" id="IPR011611">
    <property type="entry name" value="PfkB_dom"/>
</dbReference>
<evidence type="ECO:0000259" key="3">
    <source>
        <dbReference type="Pfam" id="PF00294"/>
    </source>
</evidence>
<sequence>MKVKRKKIFICGGVSYNSIISLPDFFEPKPQTIHSCVYNETIGNTGAGKALSLSKLGFDTTLHSLLGMDDYAKKVKNYLTLPNLDFIYFIDPNGTERHLNILNSKGERISIFTNPSSENPLINYEKYRKNINASDYVVINISNYCRNFLPMCKKLNKEVWTDLHDYDGSNAYHQDFIDAADYIFLSSENIKDYKLFMLKMIEAGKKLVVCTHGNNGATAYTQKKEWFYEPAILDFELINSNGAGDNFFSGFLYAYSNGKTIQQCLKFGTIAGGLCVNCNELVSEKLSKNILNLFYQEYFNE</sequence>
<dbReference type="AlphaFoldDB" id="A0A1I6SF81"/>
<dbReference type="InterPro" id="IPR029056">
    <property type="entry name" value="Ribokinase-like"/>
</dbReference>
<dbReference type="SUPFAM" id="SSF53613">
    <property type="entry name" value="Ribokinase-like"/>
    <property type="match status" value="1"/>
</dbReference>
<dbReference type="OrthoDB" id="9813569at2"/>
<dbReference type="STRING" id="593133.SAMN04488006_3013"/>
<dbReference type="PANTHER" id="PTHR10584:SF166">
    <property type="entry name" value="RIBOKINASE"/>
    <property type="match status" value="1"/>
</dbReference>
<accession>A0A1I6SF81</accession>
<dbReference type="Proteomes" id="UP000199312">
    <property type="component" value="Unassembled WGS sequence"/>
</dbReference>
<dbReference type="InterPro" id="IPR002173">
    <property type="entry name" value="Carboh/pur_kinase_PfkB_CS"/>
</dbReference>
<evidence type="ECO:0000313" key="4">
    <source>
        <dbReference type="EMBL" id="SFS75584.1"/>
    </source>
</evidence>
<dbReference type="GO" id="GO:0016301">
    <property type="term" value="F:kinase activity"/>
    <property type="evidence" value="ECO:0007669"/>
    <property type="project" value="UniProtKB-KW"/>
</dbReference>
<protein>
    <submittedName>
        <fullName evidence="4">Sugar or nucleoside kinase, ribokinase family</fullName>
    </submittedName>
</protein>
<evidence type="ECO:0000256" key="2">
    <source>
        <dbReference type="ARBA" id="ARBA00022777"/>
    </source>
</evidence>
<keyword evidence="5" id="KW-1185">Reference proteome</keyword>
<dbReference type="PROSITE" id="PS00584">
    <property type="entry name" value="PFKB_KINASES_2"/>
    <property type="match status" value="1"/>
</dbReference>
<evidence type="ECO:0000313" key="5">
    <source>
        <dbReference type="Proteomes" id="UP000199312"/>
    </source>
</evidence>
<proteinExistence type="predicted"/>
<dbReference type="PANTHER" id="PTHR10584">
    <property type="entry name" value="SUGAR KINASE"/>
    <property type="match status" value="1"/>
</dbReference>